<proteinExistence type="predicted"/>
<protein>
    <submittedName>
        <fullName evidence="1">Uncharacterized protein</fullName>
    </submittedName>
</protein>
<organism evidence="1 2">
    <name type="scientific">Lacticaseibacillus paracasei subsp. paracasei CNCM I-4270</name>
    <dbReference type="NCBI Taxonomy" id="1256202"/>
    <lineage>
        <taxon>Bacteria</taxon>
        <taxon>Bacillati</taxon>
        <taxon>Bacillota</taxon>
        <taxon>Bacilli</taxon>
        <taxon>Lactobacillales</taxon>
        <taxon>Lactobacillaceae</taxon>
        <taxon>Lacticaseibacillus</taxon>
    </lineage>
</organism>
<comment type="caution">
    <text evidence="1">The sequence shown here is derived from an EMBL/GenBank/DDBJ whole genome shotgun (WGS) entry which is preliminary data.</text>
</comment>
<evidence type="ECO:0000313" key="2">
    <source>
        <dbReference type="Proteomes" id="UP000014249"/>
    </source>
</evidence>
<reference evidence="1 2" key="1">
    <citation type="journal article" date="2013" name="PLoS ONE">
        <title>Lactobacillus paracasei comparative genomics: towards species pan-genome definition and exploitation of diversity.</title>
        <authorList>
            <person name="Smokvina T."/>
            <person name="Wels M."/>
            <person name="Polka J."/>
            <person name="Chervaux C."/>
            <person name="Brisse S."/>
            <person name="Boekhorst J."/>
            <person name="van Hylckama Vlieg J.E."/>
            <person name="Siezen R.J."/>
        </authorList>
    </citation>
    <scope>NUCLEOTIDE SEQUENCE [LARGE SCALE GENOMIC DNA]</scope>
    <source>
        <strain evidence="1 2">CNCM I-4270</strain>
    </source>
</reference>
<dbReference type="AlphaFoldDB" id="A0A8E0MC35"/>
<dbReference type="Proteomes" id="UP000014249">
    <property type="component" value="Unassembled WGS sequence"/>
</dbReference>
<sequence>MNDVLSFISEYYTNGQNMNRFRNYTVNRFSNNGDKIESDARSILIPEGTLAEDAAYGAALNAFKVNFKVSYSIDQATLAANVYRNMIQGHLEN</sequence>
<evidence type="ECO:0000313" key="1">
    <source>
        <dbReference type="EMBL" id="EPC57040.1"/>
    </source>
</evidence>
<accession>A0A8E0MC35</accession>
<dbReference type="EMBL" id="ANJX01000037">
    <property type="protein sequence ID" value="EPC57040.1"/>
    <property type="molecule type" value="Genomic_DNA"/>
</dbReference>
<gene>
    <name evidence="1" type="ORF">Lpp77_00965</name>
</gene>
<name>A0A8E0MC35_LACPA</name>